<organism evidence="2 3">
    <name type="scientific">Paraglaciecola algarum</name>
    <dbReference type="NCBI Taxonomy" id="3050085"/>
    <lineage>
        <taxon>Bacteria</taxon>
        <taxon>Pseudomonadati</taxon>
        <taxon>Pseudomonadota</taxon>
        <taxon>Gammaproteobacteria</taxon>
        <taxon>Alteromonadales</taxon>
        <taxon>Alteromonadaceae</taxon>
        <taxon>Paraglaciecola</taxon>
    </lineage>
</organism>
<evidence type="ECO:0000313" key="3">
    <source>
        <dbReference type="Proteomes" id="UP001521137"/>
    </source>
</evidence>
<sequence length="117" mass="12702">MAFVAQMMMTPEQIAELPQAEQGLYQNIPLWVNLAFACAVFGGALGCVALCFKKAIALPALLLSVMGVLVQMYHSFFITDSIKVYGPGAAVRPSLVTIIALFLLWLATHAKSKSWIN</sequence>
<accession>A0ABS9DA22</accession>
<proteinExistence type="predicted"/>
<name>A0ABS9DA22_9ALTE</name>
<dbReference type="EMBL" id="JAKGAS010000010">
    <property type="protein sequence ID" value="MCF2949731.1"/>
    <property type="molecule type" value="Genomic_DNA"/>
</dbReference>
<evidence type="ECO:0000256" key="1">
    <source>
        <dbReference type="SAM" id="Phobius"/>
    </source>
</evidence>
<evidence type="ECO:0000313" key="2">
    <source>
        <dbReference type="EMBL" id="MCF2949731.1"/>
    </source>
</evidence>
<protein>
    <submittedName>
        <fullName evidence="2">Uncharacterized protein</fullName>
    </submittedName>
</protein>
<keyword evidence="1" id="KW-1133">Transmembrane helix</keyword>
<keyword evidence="1" id="KW-0812">Transmembrane</keyword>
<dbReference type="RefSeq" id="WP_235313833.1">
    <property type="nucleotide sequence ID" value="NZ_JAKGAS010000010.1"/>
</dbReference>
<dbReference type="Proteomes" id="UP001521137">
    <property type="component" value="Unassembled WGS sequence"/>
</dbReference>
<feature type="transmembrane region" description="Helical" evidence="1">
    <location>
        <begin position="90"/>
        <end position="108"/>
    </location>
</feature>
<keyword evidence="3" id="KW-1185">Reference proteome</keyword>
<feature type="transmembrane region" description="Helical" evidence="1">
    <location>
        <begin position="59"/>
        <end position="78"/>
    </location>
</feature>
<reference evidence="2 3" key="1">
    <citation type="submission" date="2022-01" db="EMBL/GenBank/DDBJ databases">
        <title>Paraglaciecola sp. G1-23.</title>
        <authorList>
            <person name="Jin M.S."/>
            <person name="Han D.M."/>
            <person name="Kim H.M."/>
            <person name="Jeon C.O."/>
        </authorList>
    </citation>
    <scope>NUCLEOTIDE SEQUENCE [LARGE SCALE GENOMIC DNA]</scope>
    <source>
        <strain evidence="2 3">G1-23</strain>
    </source>
</reference>
<gene>
    <name evidence="2" type="ORF">L0668_16550</name>
</gene>
<comment type="caution">
    <text evidence="2">The sequence shown here is derived from an EMBL/GenBank/DDBJ whole genome shotgun (WGS) entry which is preliminary data.</text>
</comment>
<keyword evidence="1" id="KW-0472">Membrane</keyword>
<feature type="transmembrane region" description="Helical" evidence="1">
    <location>
        <begin position="30"/>
        <end position="52"/>
    </location>
</feature>